<dbReference type="EMBL" id="CAXIEN010000133">
    <property type="protein sequence ID" value="CAL1280585.1"/>
    <property type="molecule type" value="Genomic_DNA"/>
</dbReference>
<organism evidence="1 2">
    <name type="scientific">Larinioides sclopetarius</name>
    <dbReference type="NCBI Taxonomy" id="280406"/>
    <lineage>
        <taxon>Eukaryota</taxon>
        <taxon>Metazoa</taxon>
        <taxon>Ecdysozoa</taxon>
        <taxon>Arthropoda</taxon>
        <taxon>Chelicerata</taxon>
        <taxon>Arachnida</taxon>
        <taxon>Araneae</taxon>
        <taxon>Araneomorphae</taxon>
        <taxon>Entelegynae</taxon>
        <taxon>Araneoidea</taxon>
        <taxon>Araneidae</taxon>
        <taxon>Larinioides</taxon>
    </lineage>
</organism>
<dbReference type="Proteomes" id="UP001497382">
    <property type="component" value="Unassembled WGS sequence"/>
</dbReference>
<dbReference type="AlphaFoldDB" id="A0AAV2A9B8"/>
<comment type="caution">
    <text evidence="1">The sequence shown here is derived from an EMBL/GenBank/DDBJ whole genome shotgun (WGS) entry which is preliminary data.</text>
</comment>
<gene>
    <name evidence="1" type="ORF">LARSCL_LOCUS11059</name>
</gene>
<name>A0AAV2A9B8_9ARAC</name>
<evidence type="ECO:0000313" key="1">
    <source>
        <dbReference type="EMBL" id="CAL1280585.1"/>
    </source>
</evidence>
<proteinExistence type="predicted"/>
<sequence length="430" mass="50398">MAKQLRCIQLLSLKQMALRKVAVILWSDPDTLAAISKFQLSGLSCNTEKEWRETIESKIKDKMSKFELPDSLKEQMIDIVEPMGIEIRKWKARHQEYFDELYEENRLPDSAKLCFTTAGMIDYVTTAKELLRCDALHLVQRYRIACLYCLKDYIPLLWEKLDGHWKDRFNNNQEASPSLPSCWSYLLKGEGYKLFFLIEMQLRNLKTSNQYAFEHSVETGNKAAAEYFFPKLTHDVREVSLMKSTHALLEDPHEDNFLTKRIPDLLCYLLSVMTPEQQMEITEALPADVLLCFLDFPLQDLFSENASLIWTFLPPSSYFYLLQKMVIRFSYPGHYVPRLFQEFFIHSPPDLKKFFVCQDFEIAFSSRFLLVLVDSEDSESIKVMFRNLETADRVKLVFERRALDILSDLILKDRWDRVEVCLREASAATV</sequence>
<accession>A0AAV2A9B8</accession>
<reference evidence="1 2" key="1">
    <citation type="submission" date="2024-04" db="EMBL/GenBank/DDBJ databases">
        <authorList>
            <person name="Rising A."/>
            <person name="Reimegard J."/>
            <person name="Sonavane S."/>
            <person name="Akerstrom W."/>
            <person name="Nylinder S."/>
            <person name="Hedman E."/>
            <person name="Kallberg Y."/>
        </authorList>
    </citation>
    <scope>NUCLEOTIDE SEQUENCE [LARGE SCALE GENOMIC DNA]</scope>
</reference>
<keyword evidence="2" id="KW-1185">Reference proteome</keyword>
<protein>
    <submittedName>
        <fullName evidence="1">Uncharacterized protein</fullName>
    </submittedName>
</protein>
<evidence type="ECO:0000313" key="2">
    <source>
        <dbReference type="Proteomes" id="UP001497382"/>
    </source>
</evidence>